<sequence>MALYNSEAINGFPTGNLSLALLTKIDPEQIHFTPFDDFNKAIDAVKQGHYWGVAAIRLNFSRGIQN</sequence>
<accession>A0A821CEY7</accession>
<feature type="non-terminal residue" evidence="1">
    <location>
        <position position="1"/>
    </location>
</feature>
<evidence type="ECO:0000313" key="1">
    <source>
        <dbReference type="EMBL" id="CAF4604566.1"/>
    </source>
</evidence>
<feature type="non-terminal residue" evidence="1">
    <location>
        <position position="66"/>
    </location>
</feature>
<dbReference type="AlphaFoldDB" id="A0A821CEY7"/>
<proteinExistence type="predicted"/>
<dbReference type="Proteomes" id="UP000663866">
    <property type="component" value="Unassembled WGS sequence"/>
</dbReference>
<name>A0A821CEY7_9BILA</name>
<gene>
    <name evidence="1" type="ORF">OVN521_LOCUS45303</name>
</gene>
<dbReference type="EMBL" id="CAJOBG010073660">
    <property type="protein sequence ID" value="CAF4604566.1"/>
    <property type="molecule type" value="Genomic_DNA"/>
</dbReference>
<organism evidence="1 2">
    <name type="scientific">Rotaria magnacalcarata</name>
    <dbReference type="NCBI Taxonomy" id="392030"/>
    <lineage>
        <taxon>Eukaryota</taxon>
        <taxon>Metazoa</taxon>
        <taxon>Spiralia</taxon>
        <taxon>Gnathifera</taxon>
        <taxon>Rotifera</taxon>
        <taxon>Eurotatoria</taxon>
        <taxon>Bdelloidea</taxon>
        <taxon>Philodinida</taxon>
        <taxon>Philodinidae</taxon>
        <taxon>Rotaria</taxon>
    </lineage>
</organism>
<protein>
    <submittedName>
        <fullName evidence="1">Uncharacterized protein</fullName>
    </submittedName>
</protein>
<reference evidence="1" key="1">
    <citation type="submission" date="2021-02" db="EMBL/GenBank/DDBJ databases">
        <authorList>
            <person name="Nowell W R."/>
        </authorList>
    </citation>
    <scope>NUCLEOTIDE SEQUENCE</scope>
</reference>
<keyword evidence="2" id="KW-1185">Reference proteome</keyword>
<evidence type="ECO:0000313" key="2">
    <source>
        <dbReference type="Proteomes" id="UP000663866"/>
    </source>
</evidence>
<comment type="caution">
    <text evidence="1">The sequence shown here is derived from an EMBL/GenBank/DDBJ whole genome shotgun (WGS) entry which is preliminary data.</text>
</comment>